<keyword evidence="3" id="KW-0805">Transcription regulation</keyword>
<protein>
    <submittedName>
        <fullName evidence="7">DNA-binding transcriptional MocR family regulator</fullName>
    </submittedName>
</protein>
<dbReference type="InterPro" id="IPR015421">
    <property type="entry name" value="PyrdxlP-dep_Trfase_major"/>
</dbReference>
<evidence type="ECO:0000256" key="4">
    <source>
        <dbReference type="ARBA" id="ARBA00023125"/>
    </source>
</evidence>
<dbReference type="InterPro" id="IPR051446">
    <property type="entry name" value="HTH_trans_reg/aminotransferase"/>
</dbReference>
<dbReference type="GO" id="GO:0030170">
    <property type="term" value="F:pyridoxal phosphate binding"/>
    <property type="evidence" value="ECO:0007669"/>
    <property type="project" value="InterPro"/>
</dbReference>
<dbReference type="CDD" id="cd00609">
    <property type="entry name" value="AAT_like"/>
    <property type="match status" value="1"/>
</dbReference>
<dbReference type="InterPro" id="IPR015424">
    <property type="entry name" value="PyrdxlP-dep_Trfase"/>
</dbReference>
<dbReference type="GO" id="GO:0003700">
    <property type="term" value="F:DNA-binding transcription factor activity"/>
    <property type="evidence" value="ECO:0007669"/>
    <property type="project" value="InterPro"/>
</dbReference>
<keyword evidence="4 7" id="KW-0238">DNA-binding</keyword>
<evidence type="ECO:0000256" key="3">
    <source>
        <dbReference type="ARBA" id="ARBA00023015"/>
    </source>
</evidence>
<dbReference type="Gene3D" id="1.10.10.10">
    <property type="entry name" value="Winged helix-like DNA-binding domain superfamily/Winged helix DNA-binding domain"/>
    <property type="match status" value="1"/>
</dbReference>
<dbReference type="RefSeq" id="WP_098454784.1">
    <property type="nucleotide sequence ID" value="NZ_PDJG01000001.1"/>
</dbReference>
<organism evidence="7 8">
    <name type="scientific">Sanguibacter antarcticus</name>
    <dbReference type="NCBI Taxonomy" id="372484"/>
    <lineage>
        <taxon>Bacteria</taxon>
        <taxon>Bacillati</taxon>
        <taxon>Actinomycetota</taxon>
        <taxon>Actinomycetes</taxon>
        <taxon>Micrococcales</taxon>
        <taxon>Sanguibacteraceae</taxon>
        <taxon>Sanguibacter</taxon>
    </lineage>
</organism>
<evidence type="ECO:0000313" key="8">
    <source>
        <dbReference type="Proteomes" id="UP000225548"/>
    </source>
</evidence>
<dbReference type="InterPro" id="IPR004839">
    <property type="entry name" value="Aminotransferase_I/II_large"/>
</dbReference>
<evidence type="ECO:0000313" key="7">
    <source>
        <dbReference type="EMBL" id="PFG33598.1"/>
    </source>
</evidence>
<comment type="similarity">
    <text evidence="1">In the C-terminal section; belongs to the class-I pyridoxal-phosphate-dependent aminotransferase family.</text>
</comment>
<dbReference type="SUPFAM" id="SSF53383">
    <property type="entry name" value="PLP-dependent transferases"/>
    <property type="match status" value="1"/>
</dbReference>
<dbReference type="SUPFAM" id="SSF46785">
    <property type="entry name" value="Winged helix' DNA-binding domain"/>
    <property type="match status" value="1"/>
</dbReference>
<keyword evidence="8" id="KW-1185">Reference proteome</keyword>
<gene>
    <name evidence="7" type="ORF">ATL42_1475</name>
</gene>
<dbReference type="CDD" id="cd07377">
    <property type="entry name" value="WHTH_GntR"/>
    <property type="match status" value="1"/>
</dbReference>
<dbReference type="InterPro" id="IPR036390">
    <property type="entry name" value="WH_DNA-bd_sf"/>
</dbReference>
<dbReference type="EMBL" id="PDJG01000001">
    <property type="protein sequence ID" value="PFG33598.1"/>
    <property type="molecule type" value="Genomic_DNA"/>
</dbReference>
<sequence length="458" mass="47928">MDLSQLVVDRSPAGIAATVGRLIRTGELRPGSRIPTVRDVAAQLHVSPATVSGAWHALSEAGLVRSRGRAGTYVLDQTSPWLPPRYQDLAASDQVPYRLDLSSGTPDPLLLPPVGAAFAHLARRTQAATTSSYLGPAVVAPLEHRLRAEWPFEPEELTVVDGAMDGVARTLEVLTGLGTRVVVEDPGFPPFFDLLDLLGAERVPVAMDDHGMRPDLLAAALGSRPAVVLLQPRAQNPTGASLTQERAGELAHVLRTHHDGRDVVVLEDDHSAGISQAAAVSLGSHLPGRVVHVRSFSKSHGPDLRIAAVGGPAPVLRKIIARRMLGPGWTSRMLQSVLLELLTDPGSRTAVTHARATYRIRQRELSRAVTAAGATLRAGDGLNMWLPVADERAALLYLAATGIRAAPGAPFSASVDGPAATGGAGAAPAPHLRVSLGPVRDAYGALATTLAAAALSTT</sequence>
<dbReference type="GO" id="GO:0003677">
    <property type="term" value="F:DNA binding"/>
    <property type="evidence" value="ECO:0007669"/>
    <property type="project" value="UniProtKB-KW"/>
</dbReference>
<dbReference type="PROSITE" id="PS50949">
    <property type="entry name" value="HTH_GNTR"/>
    <property type="match status" value="1"/>
</dbReference>
<evidence type="ECO:0000256" key="2">
    <source>
        <dbReference type="ARBA" id="ARBA00022898"/>
    </source>
</evidence>
<accession>A0A2A9E3S0</accession>
<dbReference type="SMART" id="SM00345">
    <property type="entry name" value="HTH_GNTR"/>
    <property type="match status" value="1"/>
</dbReference>
<dbReference type="Proteomes" id="UP000225548">
    <property type="component" value="Unassembled WGS sequence"/>
</dbReference>
<name>A0A2A9E3S0_9MICO</name>
<keyword evidence="5" id="KW-0804">Transcription</keyword>
<comment type="caution">
    <text evidence="7">The sequence shown here is derived from an EMBL/GenBank/DDBJ whole genome shotgun (WGS) entry which is preliminary data.</text>
</comment>
<evidence type="ECO:0000259" key="6">
    <source>
        <dbReference type="PROSITE" id="PS50949"/>
    </source>
</evidence>
<dbReference type="PANTHER" id="PTHR46577">
    <property type="entry name" value="HTH-TYPE TRANSCRIPTIONAL REGULATORY PROTEIN GABR"/>
    <property type="match status" value="1"/>
</dbReference>
<reference evidence="7 8" key="1">
    <citation type="submission" date="2017-10" db="EMBL/GenBank/DDBJ databases">
        <title>Sequencing the genomes of 1000 actinobacteria strains.</title>
        <authorList>
            <person name="Klenk H.-P."/>
        </authorList>
    </citation>
    <scope>NUCLEOTIDE SEQUENCE [LARGE SCALE GENOMIC DNA]</scope>
    <source>
        <strain evidence="7 8">DSM 18966</strain>
    </source>
</reference>
<dbReference type="Gene3D" id="3.40.640.10">
    <property type="entry name" value="Type I PLP-dependent aspartate aminotransferase-like (Major domain)"/>
    <property type="match status" value="1"/>
</dbReference>
<dbReference type="PANTHER" id="PTHR46577:SF1">
    <property type="entry name" value="HTH-TYPE TRANSCRIPTIONAL REGULATORY PROTEIN GABR"/>
    <property type="match status" value="1"/>
</dbReference>
<keyword evidence="2" id="KW-0663">Pyridoxal phosphate</keyword>
<evidence type="ECO:0000256" key="1">
    <source>
        <dbReference type="ARBA" id="ARBA00005384"/>
    </source>
</evidence>
<dbReference type="InterPro" id="IPR036388">
    <property type="entry name" value="WH-like_DNA-bd_sf"/>
</dbReference>
<dbReference type="OrthoDB" id="4336542at2"/>
<dbReference type="Pfam" id="PF00392">
    <property type="entry name" value="GntR"/>
    <property type="match status" value="1"/>
</dbReference>
<feature type="domain" description="HTH gntR-type" evidence="6">
    <location>
        <begin position="9"/>
        <end position="77"/>
    </location>
</feature>
<proteinExistence type="inferred from homology"/>
<dbReference type="InterPro" id="IPR000524">
    <property type="entry name" value="Tscrpt_reg_HTH_GntR"/>
</dbReference>
<dbReference type="Pfam" id="PF00155">
    <property type="entry name" value="Aminotran_1_2"/>
    <property type="match status" value="1"/>
</dbReference>
<dbReference type="AlphaFoldDB" id="A0A2A9E3S0"/>
<evidence type="ECO:0000256" key="5">
    <source>
        <dbReference type="ARBA" id="ARBA00023163"/>
    </source>
</evidence>